<keyword evidence="3" id="KW-1185">Reference proteome</keyword>
<evidence type="ECO:0000313" key="3">
    <source>
        <dbReference type="Proteomes" id="UP000001593"/>
    </source>
</evidence>
<evidence type="ECO:0000256" key="1">
    <source>
        <dbReference type="SAM" id="Phobius"/>
    </source>
</evidence>
<dbReference type="PANTHER" id="PTHR33361">
    <property type="entry name" value="GLR0591 PROTEIN"/>
    <property type="match status" value="1"/>
</dbReference>
<dbReference type="EMBL" id="DS469669">
    <property type="protein sequence ID" value="EDO36462.1"/>
    <property type="molecule type" value="Genomic_DNA"/>
</dbReference>
<dbReference type="InParanoid" id="A7SIJ5"/>
<dbReference type="PhylomeDB" id="A7SIJ5"/>
<keyword evidence="1" id="KW-1133">Transmembrane helix</keyword>
<dbReference type="STRING" id="45351.A7SIJ5"/>
<evidence type="ECO:0000313" key="2">
    <source>
        <dbReference type="EMBL" id="EDO36462.1"/>
    </source>
</evidence>
<feature type="transmembrane region" description="Helical" evidence="1">
    <location>
        <begin position="32"/>
        <end position="53"/>
    </location>
</feature>
<dbReference type="HOGENOM" id="CLU_019486_0_0_1"/>
<dbReference type="InterPro" id="IPR010281">
    <property type="entry name" value="DUF885"/>
</dbReference>
<sequence length="801" mass="91937">MDLLQKEITLHRSSTEESKDSQRKESLRRRRILAATFLVVLAVCCLACTIIVATRQTLVETRRSFRPRRSIENTNLTTNATTSPAVDPCEYSDEAKRAGLPEFLLKIRKSYLTAYPFVTLYISGMTYNERRQAYRPFNPTPDKLKSITDSSLALAQELRQIQVNKRRLKRRERKIFAQAEYFLDFHYGSPFLDNYYSGSDCGREGISYAKVQLATLLVYFTPQSPADLEAVIRSIQADGRGITQYEKNVRRGVVAGMVRSAAECRAGYDCLSATYPEVAERFSAEDILGWIEPGNYIMNTTAFFRAFQPNSSNALSWIAKHGETHMESFKKSIVEHIGKPLVLLLRYLRDAHSLYCAPNDVITGMSSLPLDYVYFEGRRTGRKTRKILPGGEIVRGADAYDNVLAYFTTLPYTAGEELLIKIVQSVLRDRLQIARPVRGPNTLRYRGQSALRYRGQSALRYRGQSTLRYRDAQRFCPKRYETMLKWIKVAKDSIDYINPKLKPLFHHEGPMKTTPSCPVSLAISFNPAQGVQSYAPSQSWCPRPAYYYIPFFVDRMGPPYAEWAVSAHEARPGHHLQIQGFIENFRDLCALSLDQLEGQQYTAFSEGWGMFAENPITTMDTDVFTGHPLEYYGMVKAQLWRALRLIIDPGLHYKGMSRDEAKSLFSKYLWDDSDVVDKEITRYQSWPGQAATYMTGQLAFWEIRKEAKARLGDKFNMKDFHYHLLSQGEVPMTYVKEYMQHYMDCVLDPSGEGCGDILDAPTWPKTNTAALRRENAEMELKKIWEMKKALTNKNVHHNKKW</sequence>
<keyword evidence="1" id="KW-0812">Transmembrane</keyword>
<dbReference type="OMA" id="QAATYMT"/>
<dbReference type="AlphaFoldDB" id="A7SIJ5"/>
<organism evidence="2 3">
    <name type="scientific">Nematostella vectensis</name>
    <name type="common">Starlet sea anemone</name>
    <dbReference type="NCBI Taxonomy" id="45351"/>
    <lineage>
        <taxon>Eukaryota</taxon>
        <taxon>Metazoa</taxon>
        <taxon>Cnidaria</taxon>
        <taxon>Anthozoa</taxon>
        <taxon>Hexacorallia</taxon>
        <taxon>Actiniaria</taxon>
        <taxon>Edwardsiidae</taxon>
        <taxon>Nematostella</taxon>
    </lineage>
</organism>
<dbReference type="eggNOG" id="ENOG502QUES">
    <property type="taxonomic scope" value="Eukaryota"/>
</dbReference>
<protein>
    <recommendedName>
        <fullName evidence="4">DUF885 domain-containing protein</fullName>
    </recommendedName>
</protein>
<name>A7SIJ5_NEMVE</name>
<proteinExistence type="predicted"/>
<dbReference type="Proteomes" id="UP000001593">
    <property type="component" value="Unassembled WGS sequence"/>
</dbReference>
<keyword evidence="1" id="KW-0472">Membrane</keyword>
<dbReference type="PANTHER" id="PTHR33361:SF2">
    <property type="entry name" value="DUF885 DOMAIN-CONTAINING PROTEIN"/>
    <property type="match status" value="1"/>
</dbReference>
<accession>A7SIJ5</accession>
<evidence type="ECO:0008006" key="4">
    <source>
        <dbReference type="Google" id="ProtNLM"/>
    </source>
</evidence>
<reference evidence="2 3" key="1">
    <citation type="journal article" date="2007" name="Science">
        <title>Sea anemone genome reveals ancestral eumetazoan gene repertoire and genomic organization.</title>
        <authorList>
            <person name="Putnam N.H."/>
            <person name="Srivastava M."/>
            <person name="Hellsten U."/>
            <person name="Dirks B."/>
            <person name="Chapman J."/>
            <person name="Salamov A."/>
            <person name="Terry A."/>
            <person name="Shapiro H."/>
            <person name="Lindquist E."/>
            <person name="Kapitonov V.V."/>
            <person name="Jurka J."/>
            <person name="Genikhovich G."/>
            <person name="Grigoriev I.V."/>
            <person name="Lucas S.M."/>
            <person name="Steele R.E."/>
            <person name="Finnerty J.R."/>
            <person name="Technau U."/>
            <person name="Martindale M.Q."/>
            <person name="Rokhsar D.S."/>
        </authorList>
    </citation>
    <scope>NUCLEOTIDE SEQUENCE [LARGE SCALE GENOMIC DNA]</scope>
    <source>
        <strain evidence="3">CH2 X CH6</strain>
    </source>
</reference>
<gene>
    <name evidence="2" type="ORF">NEMVEDRAFT_v1g212808</name>
</gene>
<dbReference type="Pfam" id="PF05960">
    <property type="entry name" value="DUF885"/>
    <property type="match status" value="1"/>
</dbReference>